<dbReference type="EMBL" id="LODT01000034">
    <property type="protein sequence ID" value="KYQ91717.1"/>
    <property type="molecule type" value="Genomic_DNA"/>
</dbReference>
<feature type="compositionally biased region" description="Low complexity" evidence="1">
    <location>
        <begin position="52"/>
        <end position="71"/>
    </location>
</feature>
<evidence type="ECO:0000313" key="2">
    <source>
        <dbReference type="EMBL" id="KYQ91717.1"/>
    </source>
</evidence>
<dbReference type="OMA" id="NMALDEF"/>
<keyword evidence="3" id="KW-1185">Reference proteome</keyword>
<reference evidence="2 3" key="1">
    <citation type="submission" date="2015-12" db="EMBL/GenBank/DDBJ databases">
        <title>Dictyostelia acquired genes for synthesis and detection of signals that induce cell-type specialization by lateral gene transfer from prokaryotes.</title>
        <authorList>
            <person name="Gloeckner G."/>
            <person name="Schaap P."/>
        </authorList>
    </citation>
    <scope>NUCLEOTIDE SEQUENCE [LARGE SCALE GENOMIC DNA]</scope>
    <source>
        <strain evidence="2 3">TK</strain>
    </source>
</reference>
<evidence type="ECO:0000313" key="3">
    <source>
        <dbReference type="Proteomes" id="UP000076078"/>
    </source>
</evidence>
<dbReference type="InParanoid" id="A0A151ZCN8"/>
<dbReference type="AlphaFoldDB" id="A0A151ZCN8"/>
<comment type="caution">
    <text evidence="2">The sequence shown here is derived from an EMBL/GenBank/DDBJ whole genome shotgun (WGS) entry which is preliminary data.</text>
</comment>
<proteinExistence type="predicted"/>
<organism evidence="2 3">
    <name type="scientific">Tieghemostelium lacteum</name>
    <name type="common">Slime mold</name>
    <name type="synonym">Dictyostelium lacteum</name>
    <dbReference type="NCBI Taxonomy" id="361077"/>
    <lineage>
        <taxon>Eukaryota</taxon>
        <taxon>Amoebozoa</taxon>
        <taxon>Evosea</taxon>
        <taxon>Eumycetozoa</taxon>
        <taxon>Dictyostelia</taxon>
        <taxon>Dictyosteliales</taxon>
        <taxon>Raperosteliaceae</taxon>
        <taxon>Tieghemostelium</taxon>
    </lineage>
</organism>
<feature type="compositionally biased region" description="Basic residues" evidence="1">
    <location>
        <begin position="28"/>
        <end position="51"/>
    </location>
</feature>
<dbReference type="FunCoup" id="A0A151ZCN8">
    <property type="interactions" value="371"/>
</dbReference>
<feature type="region of interest" description="Disordered" evidence="1">
    <location>
        <begin position="25"/>
        <end position="96"/>
    </location>
</feature>
<name>A0A151ZCN8_TIELA</name>
<accession>A0A151ZCN8</accession>
<dbReference type="Proteomes" id="UP000076078">
    <property type="component" value="Unassembled WGS sequence"/>
</dbReference>
<sequence length="177" mass="19480">MSTSSDMDIAITSKKINMTLADVIKQTKSGKKKPTAAAKRLKNPSAQKKKPTSSGTGNNNNKKSTRNNSGSEQKPKIQKTKQNNPKKDLGKKQSTITTTLVSPDKIKIQITNDKPVANQKKVKKVQALNKQKKVLTASQKLTKKVGGQPKAKPQGRVIQIDKTKTISLNDRFTKKKF</sequence>
<gene>
    <name evidence="2" type="ORF">DLAC_07499</name>
</gene>
<protein>
    <submittedName>
        <fullName evidence="2">Uncharacterized protein</fullName>
    </submittedName>
</protein>
<evidence type="ECO:0000256" key="1">
    <source>
        <dbReference type="SAM" id="MobiDB-lite"/>
    </source>
</evidence>